<accession>C6A4K6</accession>
<gene>
    <name evidence="1" type="ordered locus">TSIB_1500</name>
</gene>
<evidence type="ECO:0000313" key="2">
    <source>
        <dbReference type="Proteomes" id="UP000009079"/>
    </source>
</evidence>
<proteinExistence type="predicted"/>
<sequence>MVDLRELIRKKLIEGKIGLEDFPLLLIYGLASSDEKK</sequence>
<organism evidence="1 2">
    <name type="scientific">Thermococcus sibiricus (strain DSM 12597 / MM 739)</name>
    <dbReference type="NCBI Taxonomy" id="604354"/>
    <lineage>
        <taxon>Archaea</taxon>
        <taxon>Methanobacteriati</taxon>
        <taxon>Methanobacteriota</taxon>
        <taxon>Thermococci</taxon>
        <taxon>Thermococcales</taxon>
        <taxon>Thermococcaceae</taxon>
        <taxon>Thermococcus</taxon>
    </lineage>
</organism>
<evidence type="ECO:0000313" key="1">
    <source>
        <dbReference type="EMBL" id="ACS90551.1"/>
    </source>
</evidence>
<name>C6A4K6_THESM</name>
<dbReference type="HOGENOM" id="CLU_220174_0_0_2"/>
<dbReference type="KEGG" id="tsi:TSIB_1500"/>
<reference evidence="1 2" key="1">
    <citation type="journal article" date="2009" name="Appl. Environ. Microbiol.">
        <title>Metabolic versatility and indigenous origin of the archaeon Thermococcus sibiricus, isolated from a siberian oil reservoir, as revealed by genome analysis.</title>
        <authorList>
            <person name="Mardanov A.V."/>
            <person name="Ravin N.V."/>
            <person name="Svetlitchnyi V.A."/>
            <person name="Beletsky A.V."/>
            <person name="Miroshnichenko M.L."/>
            <person name="Bonch-Osmolovskaya E.A."/>
            <person name="Skryabin K.G."/>
        </authorList>
    </citation>
    <scope>NUCLEOTIDE SEQUENCE [LARGE SCALE GENOMIC DNA]</scope>
    <source>
        <strain evidence="2">DSM 12597 / MM 739</strain>
    </source>
</reference>
<keyword evidence="2" id="KW-1185">Reference proteome</keyword>
<dbReference type="Proteomes" id="UP000009079">
    <property type="component" value="Chromosome"/>
</dbReference>
<protein>
    <submittedName>
        <fullName evidence="1">Uncharacterized protein</fullName>
    </submittedName>
</protein>
<dbReference type="AlphaFoldDB" id="C6A4K6"/>
<dbReference type="EMBL" id="CP001463">
    <property type="protein sequence ID" value="ACS90551.1"/>
    <property type="molecule type" value="Genomic_DNA"/>
</dbReference>